<dbReference type="Pfam" id="PF14214">
    <property type="entry name" value="Helitron_like_N"/>
    <property type="match status" value="1"/>
</dbReference>
<gene>
    <name evidence="2" type="ORF">INT47_012069</name>
</gene>
<comment type="caution">
    <text evidence="2">The sequence shown here is derived from an EMBL/GenBank/DDBJ whole genome shotgun (WGS) entry which is preliminary data.</text>
</comment>
<dbReference type="AlphaFoldDB" id="A0A8H7UUP9"/>
<dbReference type="InterPro" id="IPR025476">
    <property type="entry name" value="Helitron_helicase-like"/>
</dbReference>
<dbReference type="PANTHER" id="PTHR45786:SF74">
    <property type="entry name" value="ATP-DEPENDENT DNA HELICASE"/>
    <property type="match status" value="1"/>
</dbReference>
<evidence type="ECO:0000313" key="3">
    <source>
        <dbReference type="Proteomes" id="UP000603453"/>
    </source>
</evidence>
<proteinExistence type="predicted"/>
<evidence type="ECO:0000313" key="2">
    <source>
        <dbReference type="EMBL" id="KAG2194767.1"/>
    </source>
</evidence>
<dbReference type="PANTHER" id="PTHR45786">
    <property type="entry name" value="DNA BINDING PROTEIN-LIKE"/>
    <property type="match status" value="1"/>
</dbReference>
<name>A0A8H7UUP9_9FUNG</name>
<protein>
    <recommendedName>
        <fullName evidence="1">Helitron helicase-like domain-containing protein</fullName>
    </recommendedName>
</protein>
<dbReference type="Proteomes" id="UP000603453">
    <property type="component" value="Unassembled WGS sequence"/>
</dbReference>
<feature type="domain" description="Helitron helicase-like" evidence="1">
    <location>
        <begin position="3"/>
        <end position="168"/>
    </location>
</feature>
<sequence>MTCYFGRLFHLHVVDMYCKIEERRLYYLHTNQSTLRSELYSKLADMQVGGDMSRESIGKRVILPSRHTGLPRAFHQIQQDAMAVVRALGKPDLFVTITCNPNWKEISDELLPGEVPSDRPDLICPVLDLEFKEIFADIKDKMVFGKVKGLIHVMEYQKRGLSHAHVVIILAECSKLGTAQDIDKYISAEIPNPTRFPKAHKTITKHMIHTPCSISLNDSHGKVRMCRDNKEKMCSKHFPKDIQPHTVIDKKGFAKYKRRTTNLFVLIRNGYHADNRWFVPHNLYLAVKYNTHINVEYCAGN</sequence>
<dbReference type="OrthoDB" id="1075553at2759"/>
<accession>A0A8H7UUP9</accession>
<keyword evidence="3" id="KW-1185">Reference proteome</keyword>
<evidence type="ECO:0000259" key="1">
    <source>
        <dbReference type="Pfam" id="PF14214"/>
    </source>
</evidence>
<organism evidence="2 3">
    <name type="scientific">Mucor saturninus</name>
    <dbReference type="NCBI Taxonomy" id="64648"/>
    <lineage>
        <taxon>Eukaryota</taxon>
        <taxon>Fungi</taxon>
        <taxon>Fungi incertae sedis</taxon>
        <taxon>Mucoromycota</taxon>
        <taxon>Mucoromycotina</taxon>
        <taxon>Mucoromycetes</taxon>
        <taxon>Mucorales</taxon>
        <taxon>Mucorineae</taxon>
        <taxon>Mucoraceae</taxon>
        <taxon>Mucor</taxon>
    </lineage>
</organism>
<reference evidence="2" key="1">
    <citation type="submission" date="2020-12" db="EMBL/GenBank/DDBJ databases">
        <title>Metabolic potential, ecology and presence of endohyphal bacteria is reflected in genomic diversity of Mucoromycotina.</title>
        <authorList>
            <person name="Muszewska A."/>
            <person name="Okrasinska A."/>
            <person name="Steczkiewicz K."/>
            <person name="Drgas O."/>
            <person name="Orlowska M."/>
            <person name="Perlinska-Lenart U."/>
            <person name="Aleksandrzak-Piekarczyk T."/>
            <person name="Szatraj K."/>
            <person name="Zielenkiewicz U."/>
            <person name="Pilsyk S."/>
            <person name="Malc E."/>
            <person name="Mieczkowski P."/>
            <person name="Kruszewska J.S."/>
            <person name="Biernat P."/>
            <person name="Pawlowska J."/>
        </authorList>
    </citation>
    <scope>NUCLEOTIDE SEQUENCE</scope>
    <source>
        <strain evidence="2">WA0000017839</strain>
    </source>
</reference>
<dbReference type="EMBL" id="JAEPRD010000188">
    <property type="protein sequence ID" value="KAG2194767.1"/>
    <property type="molecule type" value="Genomic_DNA"/>
</dbReference>